<dbReference type="EMBL" id="KV425616">
    <property type="protein sequence ID" value="KZT20728.1"/>
    <property type="molecule type" value="Genomic_DNA"/>
</dbReference>
<evidence type="ECO:0000313" key="2">
    <source>
        <dbReference type="Proteomes" id="UP000076761"/>
    </source>
</evidence>
<dbReference type="InParanoid" id="A0A165P9T8"/>
<gene>
    <name evidence="1" type="ORF">NEOLEDRAFT_1151187</name>
</gene>
<protein>
    <submittedName>
        <fullName evidence="1">Uncharacterized protein</fullName>
    </submittedName>
</protein>
<dbReference type="OrthoDB" id="2749120at2759"/>
<name>A0A165P9T8_9AGAM</name>
<dbReference type="AlphaFoldDB" id="A0A165P9T8"/>
<accession>A0A165P9T8</accession>
<reference evidence="1 2" key="1">
    <citation type="journal article" date="2016" name="Mol. Biol. Evol.">
        <title>Comparative Genomics of Early-Diverging Mushroom-Forming Fungi Provides Insights into the Origins of Lignocellulose Decay Capabilities.</title>
        <authorList>
            <person name="Nagy L.G."/>
            <person name="Riley R."/>
            <person name="Tritt A."/>
            <person name="Adam C."/>
            <person name="Daum C."/>
            <person name="Floudas D."/>
            <person name="Sun H."/>
            <person name="Yadav J.S."/>
            <person name="Pangilinan J."/>
            <person name="Larsson K.H."/>
            <person name="Matsuura K."/>
            <person name="Barry K."/>
            <person name="Labutti K."/>
            <person name="Kuo R."/>
            <person name="Ohm R.A."/>
            <person name="Bhattacharya S.S."/>
            <person name="Shirouzu T."/>
            <person name="Yoshinaga Y."/>
            <person name="Martin F.M."/>
            <person name="Grigoriev I.V."/>
            <person name="Hibbett D.S."/>
        </authorList>
    </citation>
    <scope>NUCLEOTIDE SEQUENCE [LARGE SCALE GENOMIC DNA]</scope>
    <source>
        <strain evidence="1 2">HHB14362 ss-1</strain>
    </source>
</reference>
<dbReference type="Proteomes" id="UP000076761">
    <property type="component" value="Unassembled WGS sequence"/>
</dbReference>
<sequence length="198" mass="23016">MSVQRSFHNPSVLLPAWYHPLPPPPLELGLGDLWLQTVEHEDYSHHLDNSCQEVYCELFLVRIDKYFVELWPKEPNNTTIFVNEDTHELHTLVYVPINTGIPDKFRVSPVVIVEKWVGWREWQDAPQWTRWIPGETKTFVNSCAAVAMLFGLLSTHDWNKSVSDVIWEWTTVISTVVEEQVEPPTKQLNSKLLQVTNV</sequence>
<keyword evidence="2" id="KW-1185">Reference proteome</keyword>
<evidence type="ECO:0000313" key="1">
    <source>
        <dbReference type="EMBL" id="KZT20728.1"/>
    </source>
</evidence>
<proteinExistence type="predicted"/>
<organism evidence="1 2">
    <name type="scientific">Neolentinus lepideus HHB14362 ss-1</name>
    <dbReference type="NCBI Taxonomy" id="1314782"/>
    <lineage>
        <taxon>Eukaryota</taxon>
        <taxon>Fungi</taxon>
        <taxon>Dikarya</taxon>
        <taxon>Basidiomycota</taxon>
        <taxon>Agaricomycotina</taxon>
        <taxon>Agaricomycetes</taxon>
        <taxon>Gloeophyllales</taxon>
        <taxon>Gloeophyllaceae</taxon>
        <taxon>Neolentinus</taxon>
    </lineage>
</organism>